<dbReference type="Proteomes" id="UP000694546">
    <property type="component" value="Chromosome 11"/>
</dbReference>
<feature type="compositionally biased region" description="Basic and acidic residues" evidence="7">
    <location>
        <begin position="12"/>
        <end position="26"/>
    </location>
</feature>
<evidence type="ECO:0000256" key="2">
    <source>
        <dbReference type="ARBA" id="ARBA00023015"/>
    </source>
</evidence>
<feature type="compositionally biased region" description="Low complexity" evidence="7">
    <location>
        <begin position="415"/>
        <end position="425"/>
    </location>
</feature>
<comment type="caution">
    <text evidence="6">Lacks conserved residue(s) required for the propagation of feature annotation.</text>
</comment>
<evidence type="ECO:0000256" key="6">
    <source>
        <dbReference type="PROSITE-ProRule" id="PRU00201"/>
    </source>
</evidence>
<dbReference type="CDD" id="cd20189">
    <property type="entry name" value="T-box_TBX4_5-like"/>
    <property type="match status" value="1"/>
</dbReference>
<dbReference type="InterPro" id="IPR046360">
    <property type="entry name" value="T-box_DNA-bd"/>
</dbReference>
<dbReference type="Ensembl" id="ENSGMOT00000010004.2">
    <property type="protein sequence ID" value="ENSGMOP00000009743.2"/>
    <property type="gene ID" value="ENSGMOG00000009107.2"/>
</dbReference>
<protein>
    <submittedName>
        <fullName evidence="9">T-box transcription factor 5b</fullName>
    </submittedName>
</protein>
<dbReference type="PANTHER" id="PTHR11267:SF196">
    <property type="entry name" value="T-BOX PROTEIN 30_42-RELATED"/>
    <property type="match status" value="1"/>
</dbReference>
<dbReference type="AlphaFoldDB" id="A0A8C5F6D8"/>
<evidence type="ECO:0000313" key="10">
    <source>
        <dbReference type="Proteomes" id="UP000694546"/>
    </source>
</evidence>
<dbReference type="GO" id="GO:0045893">
    <property type="term" value="P:positive regulation of DNA-templated transcription"/>
    <property type="evidence" value="ECO:0007669"/>
    <property type="project" value="InterPro"/>
</dbReference>
<keyword evidence="3 6" id="KW-0238">DNA-binding</keyword>
<dbReference type="SUPFAM" id="SSF49417">
    <property type="entry name" value="p53-like transcription factors"/>
    <property type="match status" value="1"/>
</dbReference>
<feature type="region of interest" description="Disordered" evidence="7">
    <location>
        <begin position="250"/>
        <end position="370"/>
    </location>
</feature>
<keyword evidence="4" id="KW-0804">Transcription</keyword>
<dbReference type="InterPro" id="IPR036960">
    <property type="entry name" value="T-box_sf"/>
</dbReference>
<dbReference type="GO" id="GO:0005634">
    <property type="term" value="C:nucleus"/>
    <property type="evidence" value="ECO:0007669"/>
    <property type="project" value="UniProtKB-SubCell"/>
</dbReference>
<dbReference type="GO" id="GO:0000981">
    <property type="term" value="F:DNA-binding transcription factor activity, RNA polymerase II-specific"/>
    <property type="evidence" value="ECO:0007669"/>
    <property type="project" value="TreeGrafter"/>
</dbReference>
<keyword evidence="10" id="KW-1185">Reference proteome</keyword>
<dbReference type="PROSITE" id="PS01283">
    <property type="entry name" value="TBOX_1"/>
    <property type="match status" value="1"/>
</dbReference>
<organism evidence="9 10">
    <name type="scientific">Gadus morhua</name>
    <name type="common">Atlantic cod</name>
    <dbReference type="NCBI Taxonomy" id="8049"/>
    <lineage>
        <taxon>Eukaryota</taxon>
        <taxon>Metazoa</taxon>
        <taxon>Chordata</taxon>
        <taxon>Craniata</taxon>
        <taxon>Vertebrata</taxon>
        <taxon>Euteleostomi</taxon>
        <taxon>Actinopterygii</taxon>
        <taxon>Neopterygii</taxon>
        <taxon>Teleostei</taxon>
        <taxon>Neoteleostei</taxon>
        <taxon>Acanthomorphata</taxon>
        <taxon>Zeiogadaria</taxon>
        <taxon>Gadariae</taxon>
        <taxon>Gadiformes</taxon>
        <taxon>Gadoidei</taxon>
        <taxon>Gadidae</taxon>
        <taxon>Gadus</taxon>
    </lineage>
</organism>
<proteinExistence type="predicted"/>
<dbReference type="Pfam" id="PF00907">
    <property type="entry name" value="T-box"/>
    <property type="match status" value="1"/>
</dbReference>
<dbReference type="PROSITE" id="PS50252">
    <property type="entry name" value="TBOX_3"/>
    <property type="match status" value="1"/>
</dbReference>
<evidence type="ECO:0000256" key="5">
    <source>
        <dbReference type="ARBA" id="ARBA00023242"/>
    </source>
</evidence>
<keyword evidence="5 6" id="KW-0539">Nucleus</keyword>
<evidence type="ECO:0000259" key="8">
    <source>
        <dbReference type="PROSITE" id="PS50252"/>
    </source>
</evidence>
<dbReference type="SMART" id="SM00425">
    <property type="entry name" value="TBOX"/>
    <property type="match status" value="1"/>
</dbReference>
<dbReference type="GO" id="GO:0001708">
    <property type="term" value="P:cell fate specification"/>
    <property type="evidence" value="ECO:0007669"/>
    <property type="project" value="TreeGrafter"/>
</dbReference>
<reference evidence="9" key="2">
    <citation type="submission" date="2025-09" db="UniProtKB">
        <authorList>
            <consortium name="Ensembl"/>
        </authorList>
    </citation>
    <scope>IDENTIFICATION</scope>
</reference>
<dbReference type="InterPro" id="IPR008967">
    <property type="entry name" value="p53-like_TF_DNA-bd_sf"/>
</dbReference>
<name>A0A8C5F6D8_GADMO</name>
<dbReference type="GeneTree" id="ENSGT00940000156506"/>
<dbReference type="InterPro" id="IPR001699">
    <property type="entry name" value="TF_T-box"/>
</dbReference>
<feature type="compositionally biased region" description="Basic and acidic residues" evidence="7">
    <location>
        <begin position="318"/>
        <end position="331"/>
    </location>
</feature>
<evidence type="ECO:0000256" key="7">
    <source>
        <dbReference type="SAM" id="MobiDB-lite"/>
    </source>
</evidence>
<evidence type="ECO:0000256" key="1">
    <source>
        <dbReference type="ARBA" id="ARBA00004123"/>
    </source>
</evidence>
<dbReference type="Gene3D" id="2.60.40.820">
    <property type="entry name" value="Transcription factor, T-box"/>
    <property type="match status" value="1"/>
</dbReference>
<feature type="region of interest" description="Disordered" evidence="7">
    <location>
        <begin position="413"/>
        <end position="504"/>
    </location>
</feature>
<evidence type="ECO:0000256" key="3">
    <source>
        <dbReference type="ARBA" id="ARBA00023125"/>
    </source>
</evidence>
<reference evidence="9" key="1">
    <citation type="submission" date="2025-08" db="UniProtKB">
        <authorList>
            <consortium name="Ensembl"/>
        </authorList>
    </citation>
    <scope>IDENTIFICATION</scope>
</reference>
<keyword evidence="2" id="KW-0805">Transcription regulation</keyword>
<dbReference type="InterPro" id="IPR018186">
    <property type="entry name" value="TF_T-box_CS"/>
</dbReference>
<feature type="region of interest" description="Disordered" evidence="7">
    <location>
        <begin position="1"/>
        <end position="43"/>
    </location>
</feature>
<accession>A0A8C5F6D8</accession>
<dbReference type="GO" id="GO:0003218">
    <property type="term" value="P:cardiac left ventricle formation"/>
    <property type="evidence" value="ECO:0007669"/>
    <property type="project" value="TreeGrafter"/>
</dbReference>
<evidence type="ECO:0000256" key="4">
    <source>
        <dbReference type="ARBA" id="ARBA00023163"/>
    </source>
</evidence>
<evidence type="ECO:0000313" key="9">
    <source>
        <dbReference type="Ensembl" id="ENSGMOP00000009743.2"/>
    </source>
</evidence>
<sequence length="504" mass="55187">MANGGDAFGLPDRPDSDPDSPKDNKNENPPIRSRPASPQSTCNQGMEGVKVFLHEAELWSKFDEVGTEMIITKAGRRMFPGYKVKVTGLNPKTKYILLMDVVPADDHRYKFADNKWSVTGKAEPAMPGRLYVHPDSPATGVHWSRQLVSFQKLKLTNNHLDPFGHIILNSMHKYQPRLHVVKADENNGFGSKNTAFCTRSFPETAFIAVTSYQNHKITQLKIENNPFAKGFRGSDDMELHRMAKLQGKDYPVVPRTAARPRVCSSGSPYQGEPRALQGSPGGPRSPYPCEGRPRGPPAHYAAPQHLQHGQQAYHGTKRKAEDGCAPDDRQHLYKKPYPGGSPEPYYHPASYAPPLSGHAPPGPSDAPYSADVGQRQACMFASPEPRLEDLGWAYACPLPPSMTPALHDYPPYSPHGPYSSSPQGSRLSGAAHHGSPSLGEPLAHAPYQTQGSAGQDPHSRRLTPPPLREYSRFPPSALSPPLYHTLEAHGPHARGAAPEWSSAS</sequence>
<dbReference type="GO" id="GO:0000785">
    <property type="term" value="C:chromatin"/>
    <property type="evidence" value="ECO:0007669"/>
    <property type="project" value="TreeGrafter"/>
</dbReference>
<dbReference type="GO" id="GO:0005737">
    <property type="term" value="C:cytoplasm"/>
    <property type="evidence" value="ECO:0007669"/>
    <property type="project" value="UniProtKB-SubCell"/>
</dbReference>
<comment type="subcellular location">
    <subcellularLocation>
        <location evidence="1 6">Nucleus</location>
    </subcellularLocation>
</comment>
<dbReference type="GO" id="GO:0000978">
    <property type="term" value="F:RNA polymerase II cis-regulatory region sequence-specific DNA binding"/>
    <property type="evidence" value="ECO:0007669"/>
    <property type="project" value="InterPro"/>
</dbReference>
<dbReference type="PRINTS" id="PR00937">
    <property type="entry name" value="TBOX"/>
</dbReference>
<feature type="domain" description="T-box" evidence="8">
    <location>
        <begin position="53"/>
        <end position="233"/>
    </location>
</feature>
<dbReference type="PANTHER" id="PTHR11267">
    <property type="entry name" value="T-BOX PROTEIN-RELATED"/>
    <property type="match status" value="1"/>
</dbReference>
<dbReference type="GO" id="GO:0007389">
    <property type="term" value="P:pattern specification process"/>
    <property type="evidence" value="ECO:0007669"/>
    <property type="project" value="TreeGrafter"/>
</dbReference>